<proteinExistence type="predicted"/>
<dbReference type="AlphaFoldDB" id="A0A1Y1ZQD4"/>
<evidence type="ECO:0000313" key="2">
    <source>
        <dbReference type="EMBL" id="ORY12469.1"/>
    </source>
</evidence>
<accession>A0A1Y1ZQD4</accession>
<sequence>MNKILENKIDTYNNNNNYQVNAINHKDSSSNESANEIEQKQNEINTKDNKEIKQNEIKIGELVKVKKFSRYKLDPYFVGPYQVVKKKFNTVQLMDPNTHTCLERPVHLKNIIKFNTTNV</sequence>
<dbReference type="EMBL" id="MCOG01000371">
    <property type="protein sequence ID" value="ORY12469.1"/>
    <property type="molecule type" value="Genomic_DNA"/>
</dbReference>
<protein>
    <submittedName>
        <fullName evidence="2">Uncharacterized protein</fullName>
    </submittedName>
</protein>
<feature type="compositionally biased region" description="Basic and acidic residues" evidence="1">
    <location>
        <begin position="37"/>
        <end position="48"/>
    </location>
</feature>
<reference evidence="2 3" key="1">
    <citation type="submission" date="2016-08" db="EMBL/GenBank/DDBJ databases">
        <title>A Parts List for Fungal Cellulosomes Revealed by Comparative Genomics.</title>
        <authorList>
            <consortium name="DOE Joint Genome Institute"/>
            <person name="Haitjema C.H."/>
            <person name="Gilmore S.P."/>
            <person name="Henske J.K."/>
            <person name="Solomon K.V."/>
            <person name="De Groot R."/>
            <person name="Kuo A."/>
            <person name="Mondo S.J."/>
            <person name="Salamov A.A."/>
            <person name="Labutti K."/>
            <person name="Zhao Z."/>
            <person name="Chiniquy J."/>
            <person name="Barry K."/>
            <person name="Brewer H.M."/>
            <person name="Purvine S.O."/>
            <person name="Wright A.T."/>
            <person name="Boxma B."/>
            <person name="Van Alen T."/>
            <person name="Hackstein J.H."/>
            <person name="Baker S.E."/>
            <person name="Grigoriev I.V."/>
            <person name="O'Malley M.A."/>
        </authorList>
    </citation>
    <scope>NUCLEOTIDE SEQUENCE [LARGE SCALE GENOMIC DNA]</scope>
    <source>
        <strain evidence="2 3">G1</strain>
    </source>
</reference>
<name>A0A1Y1ZQD4_9FUNG</name>
<organism evidence="2 3">
    <name type="scientific">Neocallimastix californiae</name>
    <dbReference type="NCBI Taxonomy" id="1754190"/>
    <lineage>
        <taxon>Eukaryota</taxon>
        <taxon>Fungi</taxon>
        <taxon>Fungi incertae sedis</taxon>
        <taxon>Chytridiomycota</taxon>
        <taxon>Chytridiomycota incertae sedis</taxon>
        <taxon>Neocallimastigomycetes</taxon>
        <taxon>Neocallimastigales</taxon>
        <taxon>Neocallimastigaceae</taxon>
        <taxon>Neocallimastix</taxon>
    </lineage>
</organism>
<evidence type="ECO:0000313" key="3">
    <source>
        <dbReference type="Proteomes" id="UP000193920"/>
    </source>
</evidence>
<gene>
    <name evidence="2" type="ORF">LY90DRAFT_708715</name>
</gene>
<keyword evidence="3" id="KW-1185">Reference proteome</keyword>
<evidence type="ECO:0000256" key="1">
    <source>
        <dbReference type="SAM" id="MobiDB-lite"/>
    </source>
</evidence>
<dbReference type="Proteomes" id="UP000193920">
    <property type="component" value="Unassembled WGS sequence"/>
</dbReference>
<dbReference type="OrthoDB" id="413122at2759"/>
<feature type="region of interest" description="Disordered" evidence="1">
    <location>
        <begin position="26"/>
        <end position="48"/>
    </location>
</feature>
<comment type="caution">
    <text evidence="2">The sequence shown here is derived from an EMBL/GenBank/DDBJ whole genome shotgun (WGS) entry which is preliminary data.</text>
</comment>